<evidence type="ECO:0000256" key="1">
    <source>
        <dbReference type="SAM" id="MobiDB-lite"/>
    </source>
</evidence>
<proteinExistence type="predicted"/>
<dbReference type="AlphaFoldDB" id="A0A1T5ICQ6"/>
<evidence type="ECO:0008006" key="4">
    <source>
        <dbReference type="Google" id="ProtNLM"/>
    </source>
</evidence>
<evidence type="ECO:0000313" key="2">
    <source>
        <dbReference type="EMBL" id="SKC36782.1"/>
    </source>
</evidence>
<feature type="region of interest" description="Disordered" evidence="1">
    <location>
        <begin position="43"/>
        <end position="76"/>
    </location>
</feature>
<evidence type="ECO:0000313" key="3">
    <source>
        <dbReference type="Proteomes" id="UP000190285"/>
    </source>
</evidence>
<feature type="region of interest" description="Disordered" evidence="1">
    <location>
        <begin position="265"/>
        <end position="289"/>
    </location>
</feature>
<reference evidence="2 3" key="1">
    <citation type="submission" date="2017-02" db="EMBL/GenBank/DDBJ databases">
        <authorList>
            <person name="Peterson S.W."/>
        </authorList>
    </citation>
    <scope>NUCLEOTIDE SEQUENCE [LARGE SCALE GENOMIC DNA]</scope>
    <source>
        <strain evidence="2 3">M1</strain>
    </source>
</reference>
<dbReference type="STRING" id="36842.SAMN02194393_00197"/>
<feature type="compositionally biased region" description="Basic and acidic residues" evidence="1">
    <location>
        <begin position="43"/>
        <end position="60"/>
    </location>
</feature>
<protein>
    <recommendedName>
        <fullName evidence="4">Lipoprotein</fullName>
    </recommendedName>
</protein>
<dbReference type="OrthoDB" id="9758793at2"/>
<dbReference type="PROSITE" id="PS51257">
    <property type="entry name" value="PROKAR_LIPOPROTEIN"/>
    <property type="match status" value="1"/>
</dbReference>
<dbReference type="EMBL" id="FUZT01000001">
    <property type="protein sequence ID" value="SKC36782.1"/>
    <property type="molecule type" value="Genomic_DNA"/>
</dbReference>
<name>A0A1T5ICQ6_9FIRM</name>
<dbReference type="RefSeq" id="WP_079488674.1">
    <property type="nucleotide sequence ID" value="NZ_FUZT01000001.1"/>
</dbReference>
<sequence>MKKIISLLLVLLLSFTFFGCSKEISSQKTEEELRAEIKAEMEEEAKRKEELKEEMKKEMEGESEDKQEENAHPSKSLDVRNNDELYKFINSTYPNKYNREDFDKWNPFYFDITGDGNDEVSFTSTYSEGNLENAIFITADNGEYRIISSDIVLSKYKNDLAYNEGFITIAQKAGGSGMFLEQTSYFVYDGEKIKSADAFIVTEDVVAHPKGYIIKGEIEGDPKNFVYTATKEDYATEKTSVIEKTKYVYNPETMKFDKEIIIKKEDNEEGDSSSKKQSTEDKNTKNQEVKNDYTKGFDYEVRDGNVYVKYKNTGNEIEVYNPKTTTIHKDDGNGLFTFKSGEVQGAIARTASQGNNGKRVYFTTNEYDEYVRNAYSTFYVDMATLKVYFVANGEYIKHITDYPYNNYTIIANEQDGSAIYSVYDSANQFACYLGGDLSEDIVAQIASAVEKTSSDAGLHGLSSFKKETIGEEEIDYSKYIAVVIPMHSTSNIDSLTKKTCSFSDNPNNQKVIFSVFGEMKDIKITYFENMDSKGEVENIDKLKNFYLEIYAPFGTDMSSVKVTGKVHIGEGYYEDVKFTLDDMRDTSEYEILKYE</sequence>
<gene>
    <name evidence="2" type="ORF">SAMN02194393_00197</name>
</gene>
<keyword evidence="3" id="KW-1185">Reference proteome</keyword>
<accession>A0A1T5ICQ6</accession>
<dbReference type="Proteomes" id="UP000190285">
    <property type="component" value="Unassembled WGS sequence"/>
</dbReference>
<organism evidence="2 3">
    <name type="scientific">Maledivibacter halophilus</name>
    <dbReference type="NCBI Taxonomy" id="36842"/>
    <lineage>
        <taxon>Bacteria</taxon>
        <taxon>Bacillati</taxon>
        <taxon>Bacillota</taxon>
        <taxon>Clostridia</taxon>
        <taxon>Peptostreptococcales</taxon>
        <taxon>Caminicellaceae</taxon>
        <taxon>Maledivibacter</taxon>
    </lineage>
</organism>